<name>A0A1B5L7I9_USTVR</name>
<dbReference type="EMBL" id="BBTG02000029">
    <property type="protein sequence ID" value="GAO19639.1"/>
    <property type="molecule type" value="Genomic_DNA"/>
</dbReference>
<dbReference type="Proteomes" id="UP000054053">
    <property type="component" value="Unassembled WGS sequence"/>
</dbReference>
<dbReference type="AlphaFoldDB" id="A0A1B5L7I9"/>
<evidence type="ECO:0000313" key="1">
    <source>
        <dbReference type="EMBL" id="GAO19639.1"/>
    </source>
</evidence>
<gene>
    <name evidence="1" type="ORF">UVI_02045660</name>
</gene>
<proteinExistence type="predicted"/>
<reference evidence="2" key="1">
    <citation type="journal article" date="2016" name="Genome Announc.">
        <title>Genome sequence of Ustilaginoidea virens IPU010, a rice pathogenic fungus causing false smut.</title>
        <authorList>
            <person name="Kumagai T."/>
            <person name="Ishii T."/>
            <person name="Terai G."/>
            <person name="Umemura M."/>
            <person name="Machida M."/>
            <person name="Asai K."/>
        </authorList>
    </citation>
    <scope>NUCLEOTIDE SEQUENCE [LARGE SCALE GENOMIC DNA]</scope>
    <source>
        <strain evidence="2">IPU010</strain>
    </source>
</reference>
<comment type="caution">
    <text evidence="1">The sequence shown here is derived from an EMBL/GenBank/DDBJ whole genome shotgun (WGS) entry which is preliminary data.</text>
</comment>
<sequence length="46" mass="5614">MKAYFKYLNEKKERQPHLPPHETDFDGKIIIIAGEIYYRMELNDEE</sequence>
<organism evidence="1 2">
    <name type="scientific">Ustilaginoidea virens</name>
    <name type="common">Rice false smut fungus</name>
    <name type="synonym">Villosiclava virens</name>
    <dbReference type="NCBI Taxonomy" id="1159556"/>
    <lineage>
        <taxon>Eukaryota</taxon>
        <taxon>Fungi</taxon>
        <taxon>Dikarya</taxon>
        <taxon>Ascomycota</taxon>
        <taxon>Pezizomycotina</taxon>
        <taxon>Sordariomycetes</taxon>
        <taxon>Hypocreomycetidae</taxon>
        <taxon>Hypocreales</taxon>
        <taxon>Clavicipitaceae</taxon>
        <taxon>Ustilaginoidea</taxon>
    </lineage>
</organism>
<protein>
    <submittedName>
        <fullName evidence="1">Uncharacterized protein</fullName>
    </submittedName>
</protein>
<evidence type="ECO:0000313" key="2">
    <source>
        <dbReference type="Proteomes" id="UP000054053"/>
    </source>
</evidence>
<accession>A0A1B5L7I9</accession>